<dbReference type="PANTHER" id="PTHR12592">
    <property type="entry name" value="ATP-DEPENDENT (S)-NAD(P)H-HYDRATE DEHYDRATASE FAMILY MEMBER"/>
    <property type="match status" value="1"/>
</dbReference>
<feature type="binding site" evidence="17">
    <location>
        <position position="439"/>
    </location>
    <ligand>
        <name>(6S)-NADPHX</name>
        <dbReference type="ChEBI" id="CHEBI:64076"/>
    </ligand>
</feature>
<comment type="similarity">
    <text evidence="18">Belongs to the NnrE/AIBP family.</text>
</comment>
<comment type="cofactor">
    <cofactor evidence="18 19">
        <name>K(+)</name>
        <dbReference type="ChEBI" id="CHEBI:29103"/>
    </cofactor>
    <text evidence="18 19">Binds 1 potassium ion per subunit.</text>
</comment>
<dbReference type="Pfam" id="PF01256">
    <property type="entry name" value="Carb_kinase"/>
    <property type="match status" value="1"/>
</dbReference>
<dbReference type="Gene3D" id="3.40.1190.20">
    <property type="match status" value="1"/>
</dbReference>
<evidence type="ECO:0000256" key="14">
    <source>
        <dbReference type="ARBA" id="ARBA00025153"/>
    </source>
</evidence>
<comment type="function">
    <text evidence="18">Catalyzes the epimerization of the S- and R-forms of NAD(P)HX, a damaged form of NAD(P)H that is a result of enzymatic or heat-dependent hydration. This is a prerequisite for the S-specific NAD(P)H-hydrate dehydratase to allow the repair of both epimers of NAD(P)HX.</text>
</comment>
<comment type="function">
    <text evidence="17">Catalyzes the dehydration of the S-form of NAD(P)HX at the expense of ADP, which is converted to AMP. Together with NAD(P)HX epimerase, which catalyzes the epimerization of the S- and R-forms, the enzyme allows the repair of both epimers of NAD(P)HX, a damaged form of NAD(P)H that is a result of enzymatic or heat-dependent hydration.</text>
</comment>
<evidence type="ECO:0000313" key="23">
    <source>
        <dbReference type="Proteomes" id="UP000198131"/>
    </source>
</evidence>
<accession>A0A212UGJ3</accession>
<comment type="similarity">
    <text evidence="17">Belongs to the NnrD/CARKD family.</text>
</comment>
<keyword evidence="6 17" id="KW-0547">Nucleotide-binding</keyword>
<dbReference type="NCBIfam" id="TIGR00196">
    <property type="entry name" value="yjeF_cterm"/>
    <property type="match status" value="1"/>
</dbReference>
<feature type="binding site" evidence="18">
    <location>
        <position position="60"/>
    </location>
    <ligand>
        <name>K(+)</name>
        <dbReference type="ChEBI" id="CHEBI:29103"/>
    </ligand>
</feature>
<dbReference type="SUPFAM" id="SSF53613">
    <property type="entry name" value="Ribokinase-like"/>
    <property type="match status" value="1"/>
</dbReference>
<reference evidence="23" key="1">
    <citation type="submission" date="2017-06" db="EMBL/GenBank/DDBJ databases">
        <authorList>
            <person name="Varghese N."/>
            <person name="Submissions S."/>
        </authorList>
    </citation>
    <scope>NUCLEOTIDE SEQUENCE [LARGE SCALE GENOMIC DNA]</scope>
    <source>
        <strain evidence="23">DSM 11116</strain>
    </source>
</reference>
<comment type="similarity">
    <text evidence="4 19">In the C-terminal section; belongs to the NnrD/CARKD family.</text>
</comment>
<keyword evidence="23" id="KW-1185">Reference proteome</keyword>
<dbReference type="HAMAP" id="MF_01966">
    <property type="entry name" value="NADHX_epimerase"/>
    <property type="match status" value="1"/>
</dbReference>
<dbReference type="PROSITE" id="PS01050">
    <property type="entry name" value="YJEF_C_2"/>
    <property type="match status" value="1"/>
</dbReference>
<dbReference type="RefSeq" id="WP_088845359.1">
    <property type="nucleotide sequence ID" value="NZ_FYEW01000003.1"/>
</dbReference>
<evidence type="ECO:0000256" key="17">
    <source>
        <dbReference type="HAMAP-Rule" id="MF_01965"/>
    </source>
</evidence>
<comment type="cofactor">
    <cofactor evidence="17">
        <name>Mg(2+)</name>
        <dbReference type="ChEBI" id="CHEBI:18420"/>
    </cofactor>
</comment>
<keyword evidence="5 18" id="KW-0479">Metal-binding</keyword>
<feature type="binding site" evidence="18">
    <location>
        <position position="157"/>
    </location>
    <ligand>
        <name>(6S)-NADPHX</name>
        <dbReference type="ChEBI" id="CHEBI:64076"/>
    </ligand>
</feature>
<comment type="similarity">
    <text evidence="3 19">In the N-terminal section; belongs to the NnrE/AIBP family.</text>
</comment>
<dbReference type="Gene3D" id="3.40.50.10260">
    <property type="entry name" value="YjeF N-terminal domain"/>
    <property type="match status" value="1"/>
</dbReference>
<dbReference type="EC" id="4.2.1.136" evidence="19"/>
<keyword evidence="7 17" id="KW-0067">ATP-binding</keyword>
<dbReference type="GO" id="GO:0110051">
    <property type="term" value="P:metabolite repair"/>
    <property type="evidence" value="ECO:0007669"/>
    <property type="project" value="TreeGrafter"/>
</dbReference>
<feature type="binding site" evidence="18">
    <location>
        <begin position="59"/>
        <end position="63"/>
    </location>
    <ligand>
        <name>(6S)-NADPHX</name>
        <dbReference type="ChEBI" id="CHEBI:64076"/>
    </ligand>
</feature>
<dbReference type="PROSITE" id="PS51383">
    <property type="entry name" value="YJEF_C_3"/>
    <property type="match status" value="1"/>
</dbReference>
<dbReference type="InterPro" id="IPR004443">
    <property type="entry name" value="YjeF_N_dom"/>
</dbReference>
<feature type="binding site" evidence="18">
    <location>
        <position position="124"/>
    </location>
    <ligand>
        <name>K(+)</name>
        <dbReference type="ChEBI" id="CHEBI:29103"/>
    </ligand>
</feature>
<feature type="domain" description="YjeF C-terminal" evidence="20">
    <location>
        <begin position="225"/>
        <end position="499"/>
    </location>
</feature>
<evidence type="ECO:0000256" key="15">
    <source>
        <dbReference type="ARBA" id="ARBA00048238"/>
    </source>
</evidence>
<protein>
    <recommendedName>
        <fullName evidence="19">Bifunctional NAD(P)H-hydrate repair enzyme</fullName>
    </recommendedName>
    <alternativeName>
        <fullName evidence="19">Nicotinamide nucleotide repair protein</fullName>
    </alternativeName>
    <domain>
        <recommendedName>
            <fullName evidence="19">ADP-dependent (S)-NAD(P)H-hydrate dehydratase</fullName>
            <ecNumber evidence="19">4.2.1.136</ecNumber>
        </recommendedName>
        <alternativeName>
            <fullName evidence="19">ADP-dependent NAD(P)HX dehydratase</fullName>
        </alternativeName>
    </domain>
    <domain>
        <recommendedName>
            <fullName evidence="19">NAD(P)H-hydrate epimerase</fullName>
            <ecNumber evidence="19">5.1.99.6</ecNumber>
        </recommendedName>
    </domain>
</protein>
<feature type="binding site" evidence="18">
    <location>
        <position position="160"/>
    </location>
    <ligand>
        <name>K(+)</name>
        <dbReference type="ChEBI" id="CHEBI:29103"/>
    </ligand>
</feature>
<dbReference type="GO" id="GO:0046872">
    <property type="term" value="F:metal ion binding"/>
    <property type="evidence" value="ECO:0007669"/>
    <property type="project" value="UniProtKB-UniRule"/>
</dbReference>
<keyword evidence="13" id="KW-0511">Multifunctional enzyme</keyword>
<name>A0A212UGJ3_9BACT</name>
<dbReference type="NCBIfam" id="TIGR00197">
    <property type="entry name" value="yjeF_nterm"/>
    <property type="match status" value="1"/>
</dbReference>
<evidence type="ECO:0000259" key="21">
    <source>
        <dbReference type="PROSITE" id="PS51385"/>
    </source>
</evidence>
<comment type="catalytic activity">
    <reaction evidence="2 18 19">
        <text>(6R)-NADPHX = (6S)-NADPHX</text>
        <dbReference type="Rhea" id="RHEA:32227"/>
        <dbReference type="ChEBI" id="CHEBI:64076"/>
        <dbReference type="ChEBI" id="CHEBI:64077"/>
        <dbReference type="EC" id="5.1.99.6"/>
    </reaction>
</comment>
<keyword evidence="9 18" id="KW-0630">Potassium</keyword>
<gene>
    <name evidence="17" type="primary">nnrD</name>
    <name evidence="18" type="synonym">nnrE</name>
    <name evidence="22" type="ORF">SAMN06265337_3962</name>
</gene>
<dbReference type="SUPFAM" id="SSF64153">
    <property type="entry name" value="YjeF N-terminal domain-like"/>
    <property type="match status" value="1"/>
</dbReference>
<evidence type="ECO:0000256" key="16">
    <source>
        <dbReference type="ARBA" id="ARBA00049209"/>
    </source>
</evidence>
<comment type="caution">
    <text evidence="18">Lacks conserved residue(s) required for the propagation of feature annotation.</text>
</comment>
<dbReference type="PROSITE" id="PS51385">
    <property type="entry name" value="YJEF_N"/>
    <property type="match status" value="1"/>
</dbReference>
<organism evidence="22 23">
    <name type="scientific">Hymenobacter gelipurpurascens</name>
    <dbReference type="NCBI Taxonomy" id="89968"/>
    <lineage>
        <taxon>Bacteria</taxon>
        <taxon>Pseudomonadati</taxon>
        <taxon>Bacteroidota</taxon>
        <taxon>Cytophagia</taxon>
        <taxon>Cytophagales</taxon>
        <taxon>Hymenobacteraceae</taxon>
        <taxon>Hymenobacter</taxon>
    </lineage>
</organism>
<dbReference type="GO" id="GO:0052855">
    <property type="term" value="F:ADP-dependent NAD(P)H-hydrate dehydratase activity"/>
    <property type="evidence" value="ECO:0007669"/>
    <property type="project" value="UniProtKB-UniRule"/>
</dbReference>
<evidence type="ECO:0000313" key="22">
    <source>
        <dbReference type="EMBL" id="SNC77379.1"/>
    </source>
</evidence>
<dbReference type="OrthoDB" id="9806925at2"/>
<feature type="binding site" evidence="17">
    <location>
        <begin position="409"/>
        <end position="413"/>
    </location>
    <ligand>
        <name>AMP</name>
        <dbReference type="ChEBI" id="CHEBI:456215"/>
    </ligand>
</feature>
<proteinExistence type="inferred from homology"/>
<feature type="binding site" evidence="17">
    <location>
        <position position="323"/>
    </location>
    <ligand>
        <name>(6S)-NADPHX</name>
        <dbReference type="ChEBI" id="CHEBI:64076"/>
    </ligand>
</feature>
<evidence type="ECO:0000256" key="10">
    <source>
        <dbReference type="ARBA" id="ARBA00023027"/>
    </source>
</evidence>
<evidence type="ECO:0000256" key="7">
    <source>
        <dbReference type="ARBA" id="ARBA00022840"/>
    </source>
</evidence>
<evidence type="ECO:0000256" key="8">
    <source>
        <dbReference type="ARBA" id="ARBA00022857"/>
    </source>
</evidence>
<dbReference type="InterPro" id="IPR000631">
    <property type="entry name" value="CARKD"/>
</dbReference>
<evidence type="ECO:0000256" key="5">
    <source>
        <dbReference type="ARBA" id="ARBA00022723"/>
    </source>
</evidence>
<dbReference type="HAMAP" id="MF_01965">
    <property type="entry name" value="NADHX_dehydratase"/>
    <property type="match status" value="1"/>
</dbReference>
<dbReference type="AlphaFoldDB" id="A0A212UGJ3"/>
<evidence type="ECO:0000256" key="1">
    <source>
        <dbReference type="ARBA" id="ARBA00000013"/>
    </source>
</evidence>
<evidence type="ECO:0000256" key="18">
    <source>
        <dbReference type="HAMAP-Rule" id="MF_01966"/>
    </source>
</evidence>
<dbReference type="InterPro" id="IPR029056">
    <property type="entry name" value="Ribokinase-like"/>
</dbReference>
<dbReference type="InterPro" id="IPR017953">
    <property type="entry name" value="Carbohydrate_kinase_pred_CS"/>
</dbReference>
<evidence type="ECO:0000259" key="20">
    <source>
        <dbReference type="PROSITE" id="PS51383"/>
    </source>
</evidence>
<evidence type="ECO:0000256" key="9">
    <source>
        <dbReference type="ARBA" id="ARBA00022958"/>
    </source>
</evidence>
<dbReference type="Pfam" id="PF03853">
    <property type="entry name" value="YjeF_N"/>
    <property type="match status" value="1"/>
</dbReference>
<dbReference type="GO" id="GO:0046496">
    <property type="term" value="P:nicotinamide nucleotide metabolic process"/>
    <property type="evidence" value="ECO:0007669"/>
    <property type="project" value="UniProtKB-UniRule"/>
</dbReference>
<evidence type="ECO:0000256" key="4">
    <source>
        <dbReference type="ARBA" id="ARBA00009524"/>
    </source>
</evidence>
<dbReference type="PIRSF" id="PIRSF017184">
    <property type="entry name" value="Nnr"/>
    <property type="match status" value="1"/>
</dbReference>
<dbReference type="GO" id="GO:0005524">
    <property type="term" value="F:ATP binding"/>
    <property type="evidence" value="ECO:0007669"/>
    <property type="project" value="UniProtKB-UniRule"/>
</dbReference>
<comment type="catalytic activity">
    <reaction evidence="1 18 19">
        <text>(6R)-NADHX = (6S)-NADHX</text>
        <dbReference type="Rhea" id="RHEA:32215"/>
        <dbReference type="ChEBI" id="CHEBI:64074"/>
        <dbReference type="ChEBI" id="CHEBI:64075"/>
        <dbReference type="EC" id="5.1.99.6"/>
    </reaction>
</comment>
<dbReference type="InterPro" id="IPR036652">
    <property type="entry name" value="YjeF_N_dom_sf"/>
</dbReference>
<evidence type="ECO:0000256" key="11">
    <source>
        <dbReference type="ARBA" id="ARBA00023235"/>
    </source>
</evidence>
<dbReference type="Proteomes" id="UP000198131">
    <property type="component" value="Unassembled WGS sequence"/>
</dbReference>
<dbReference type="EC" id="5.1.99.6" evidence="19"/>
<comment type="catalytic activity">
    <reaction evidence="15 17 19">
        <text>(6S)-NADHX + ADP = AMP + phosphate + NADH + H(+)</text>
        <dbReference type="Rhea" id="RHEA:32223"/>
        <dbReference type="ChEBI" id="CHEBI:15378"/>
        <dbReference type="ChEBI" id="CHEBI:43474"/>
        <dbReference type="ChEBI" id="CHEBI:57945"/>
        <dbReference type="ChEBI" id="CHEBI:64074"/>
        <dbReference type="ChEBI" id="CHEBI:456215"/>
        <dbReference type="ChEBI" id="CHEBI:456216"/>
        <dbReference type="EC" id="4.2.1.136"/>
    </reaction>
</comment>
<feature type="binding site" evidence="17">
    <location>
        <position position="438"/>
    </location>
    <ligand>
        <name>AMP</name>
        <dbReference type="ChEBI" id="CHEBI:456215"/>
    </ligand>
</feature>
<dbReference type="GO" id="GO:0052856">
    <property type="term" value="F:NAD(P)HX epimerase activity"/>
    <property type="evidence" value="ECO:0007669"/>
    <property type="project" value="UniProtKB-UniRule"/>
</dbReference>
<keyword evidence="11 18" id="KW-0413">Isomerase</keyword>
<keyword evidence="12 17" id="KW-0456">Lyase</keyword>
<comment type="subunit">
    <text evidence="17">Homotetramer.</text>
</comment>
<feature type="binding site" evidence="18">
    <location>
        <begin position="128"/>
        <end position="134"/>
    </location>
    <ligand>
        <name>(6S)-NADPHX</name>
        <dbReference type="ChEBI" id="CHEBI:64076"/>
    </ligand>
</feature>
<evidence type="ECO:0000256" key="3">
    <source>
        <dbReference type="ARBA" id="ARBA00006001"/>
    </source>
</evidence>
<evidence type="ECO:0000256" key="13">
    <source>
        <dbReference type="ARBA" id="ARBA00023268"/>
    </source>
</evidence>
<comment type="catalytic activity">
    <reaction evidence="16 17 19">
        <text>(6S)-NADPHX + ADP = AMP + phosphate + NADPH + H(+)</text>
        <dbReference type="Rhea" id="RHEA:32235"/>
        <dbReference type="ChEBI" id="CHEBI:15378"/>
        <dbReference type="ChEBI" id="CHEBI:43474"/>
        <dbReference type="ChEBI" id="CHEBI:57783"/>
        <dbReference type="ChEBI" id="CHEBI:64076"/>
        <dbReference type="ChEBI" id="CHEBI:456215"/>
        <dbReference type="ChEBI" id="CHEBI:456216"/>
        <dbReference type="EC" id="4.2.1.136"/>
    </reaction>
</comment>
<keyword evidence="8 17" id="KW-0521">NADP</keyword>
<dbReference type="PANTHER" id="PTHR12592:SF0">
    <property type="entry name" value="ATP-DEPENDENT (S)-NAD(P)H-HYDRATE DEHYDRATASE"/>
    <property type="match status" value="1"/>
</dbReference>
<feature type="binding site" evidence="17">
    <location>
        <position position="374"/>
    </location>
    <ligand>
        <name>(6S)-NADPHX</name>
        <dbReference type="ChEBI" id="CHEBI:64076"/>
    </ligand>
</feature>
<evidence type="ECO:0000256" key="19">
    <source>
        <dbReference type="PIRNR" id="PIRNR017184"/>
    </source>
</evidence>
<dbReference type="EMBL" id="FYEW01000003">
    <property type="protein sequence ID" value="SNC77379.1"/>
    <property type="molecule type" value="Genomic_DNA"/>
</dbReference>
<feature type="domain" description="YjeF N-terminal" evidence="21">
    <location>
        <begin position="9"/>
        <end position="215"/>
    </location>
</feature>
<keyword evidence="10 17" id="KW-0520">NAD</keyword>
<dbReference type="InterPro" id="IPR030677">
    <property type="entry name" value="Nnr"/>
</dbReference>
<comment type="function">
    <text evidence="14 19">Bifunctional enzyme that catalyzes the epimerization of the S- and R-forms of NAD(P)HX and the dehydration of the S-form of NAD(P)HX at the expense of ADP, which is converted to AMP. This allows the repair of both epimers of NAD(P)HX, a damaged form of NAD(P)H that is a result of enzymatic or heat-dependent hydration.</text>
</comment>
<evidence type="ECO:0000256" key="2">
    <source>
        <dbReference type="ARBA" id="ARBA00000909"/>
    </source>
</evidence>
<sequence>MKILSADQTRQADQATIQAEGIRSEELMERAAAALSAWLMERVAPEESGEIHIFCGPGNNGGDGLAAARYLHEADYKVRVWLLPATKYSPNFTHNRQHLPEELPCAELNPQKLPRLLPHSIVLDALFGTGLGRPLEGDAAAVVKHLNKAQARIIAVDVPSGLFTDAPQPADSVVVQARHTISFELPKLAFLLHQNVPFVGQWHVLPIGLSTEFIHNTSVDNYFVDAIFLAGRLPQRTQFSHKGTFGHALLLAGSRGKIGAAVLASRACLHGGVGLLTVRVPAVGYDILQSSAPEAMALTDPATDFVTELPDLKPYAAIGIGPGLGQEAATRDVLEQLLREAKVPLIIDADALNLLGANRELLDLLPPDTLLTPHPKEFERLTEPARDDYHRLELLRDFARQRRCYCVLKGAYTALAAPDGTLYFNSTGNPGMATGGSGDVLTGLLLALRADQRLSPLDAALLGLYAHGRAGDLAAEETGQAGLVAGDIARFIGPALHKLTTLPARL</sequence>
<evidence type="ECO:0000256" key="6">
    <source>
        <dbReference type="ARBA" id="ARBA00022741"/>
    </source>
</evidence>
<dbReference type="CDD" id="cd01171">
    <property type="entry name" value="YXKO-related"/>
    <property type="match status" value="1"/>
</dbReference>
<feature type="binding site" evidence="17">
    <location>
        <position position="260"/>
    </location>
    <ligand>
        <name>(6S)-NADPHX</name>
        <dbReference type="ChEBI" id="CHEBI:64076"/>
    </ligand>
</feature>
<evidence type="ECO:0000256" key="12">
    <source>
        <dbReference type="ARBA" id="ARBA00023239"/>
    </source>
</evidence>